<dbReference type="InterPro" id="IPR025641">
    <property type="entry name" value="DUF4340"/>
</dbReference>
<dbReference type="Proteomes" id="UP000051269">
    <property type="component" value="Unassembled WGS sequence"/>
</dbReference>
<comment type="caution">
    <text evidence="2">The sequence shown here is derived from an EMBL/GenBank/DDBJ whole genome shotgun (WGS) entry which is preliminary data.</text>
</comment>
<name>A0A0R2RIY6_9BACT</name>
<protein>
    <recommendedName>
        <fullName evidence="1">DUF4340 domain-containing protein</fullName>
    </recommendedName>
</protein>
<reference evidence="2 3" key="1">
    <citation type="submission" date="2015-10" db="EMBL/GenBank/DDBJ databases">
        <title>Metagenome-Assembled Genomes uncover a global brackish microbiome.</title>
        <authorList>
            <person name="Hugerth L.W."/>
            <person name="Larsson J."/>
            <person name="Alneberg J."/>
            <person name="Lindh M.V."/>
            <person name="Legrand C."/>
            <person name="Pinhassi J."/>
            <person name="Andersson A.F."/>
        </authorList>
    </citation>
    <scope>NUCLEOTIDE SEQUENCE [LARGE SCALE GENOMIC DNA]</scope>
    <source>
        <strain evidence="2">BACL18 MAG-120507-bin52</strain>
    </source>
</reference>
<evidence type="ECO:0000313" key="2">
    <source>
        <dbReference type="EMBL" id="KRO62542.1"/>
    </source>
</evidence>
<organism evidence="2 3">
    <name type="scientific">Verrucomicrobia subdivision 6 bacterium BACL9 MAG-120507-bin52</name>
    <dbReference type="NCBI Taxonomy" id="1655590"/>
    <lineage>
        <taxon>Bacteria</taxon>
        <taxon>Pseudomonadati</taxon>
        <taxon>Verrucomicrobiota</taxon>
        <taxon>Verrucomicrobiia</taxon>
        <taxon>Verrucomicrobiales</taxon>
        <taxon>Verrucomicrobia subdivision 6</taxon>
    </lineage>
</organism>
<accession>A0A0R2RIY6</accession>
<sequence length="583" mass="64082">MSTRSLLVSVGLMLGMLGALSFLQKQVPGTERMAKESRRITDMPVREADRIELKVPKGEFVFRKKEGEEWQLEKPIQGAADGTAVGRLLSEIQFVESLQTLPSGKKDEAMMQNFGLGQPSRTLVIRMKEGVCQIETGRDTPIAGGVYTRIQSGKEGERIAVVQSQLTEAMDKDLTEWREKRVMPLLVPDVQELLLHQGTLEVEVKKKDGEWSILKPVEAPADPVAVMGVLGEISSLKATQFVSDSGGDLALYGLNAPSQSFEVRTKATNRILQIGLNDPKDTNQVFAKVADQPSVFLLPRVTIEGLGKVADRVRDKRLVTMGDAGQVDSIEVTGKGGEYRLEKEKSGAGWNLVFRQKTRAADGAAVDRWLISLAEIRANRFLPTEDPARMGLTKPRQSITLKWGGETNKVETIQLGDETKEEVFARGSTTSGAMVVPIALARGLPETALGWLPKRVFPADFGAVESFIWAVGTSRKEFRRAGGGRWMSGGEDQTMVGAYVKRLEEMEVVRWMGVPSKAEIGRTEVKIIAEGKEGKKVKMVVSKGKGEVILRLEGQDFVGVLERAGWGWLKQDPSLPMGKPTQR</sequence>
<dbReference type="Pfam" id="PF14238">
    <property type="entry name" value="DUF4340"/>
    <property type="match status" value="2"/>
</dbReference>
<evidence type="ECO:0000313" key="3">
    <source>
        <dbReference type="Proteomes" id="UP000051269"/>
    </source>
</evidence>
<feature type="domain" description="DUF4340" evidence="1">
    <location>
        <begin position="360"/>
        <end position="519"/>
    </location>
</feature>
<gene>
    <name evidence="2" type="ORF">ABR82_02020</name>
</gene>
<feature type="domain" description="DUF4340" evidence="1">
    <location>
        <begin position="211"/>
        <end position="347"/>
    </location>
</feature>
<dbReference type="AlphaFoldDB" id="A0A0R2RIY6"/>
<proteinExistence type="predicted"/>
<dbReference type="EMBL" id="LIBO01000061">
    <property type="protein sequence ID" value="KRO62542.1"/>
    <property type="molecule type" value="Genomic_DNA"/>
</dbReference>
<evidence type="ECO:0000259" key="1">
    <source>
        <dbReference type="Pfam" id="PF14238"/>
    </source>
</evidence>